<evidence type="ECO:0000259" key="11">
    <source>
        <dbReference type="PROSITE" id="PS51779"/>
    </source>
</evidence>
<comment type="subunit">
    <text evidence="8">Part of the Bam complex.</text>
</comment>
<evidence type="ECO:0000313" key="12">
    <source>
        <dbReference type="EMBL" id="MFD0917506.1"/>
    </source>
</evidence>
<feature type="domain" description="POTRA" evidence="11">
    <location>
        <begin position="110"/>
        <end position="187"/>
    </location>
</feature>
<evidence type="ECO:0000256" key="7">
    <source>
        <dbReference type="ARBA" id="ARBA00023237"/>
    </source>
</evidence>
<keyword evidence="5 8" id="KW-0677">Repeat</keyword>
<keyword evidence="2 8" id="KW-1134">Transmembrane beta strand</keyword>
<accession>A0ABW3FG82</accession>
<dbReference type="PANTHER" id="PTHR12815">
    <property type="entry name" value="SORTING AND ASSEMBLY MACHINERY SAMM50 PROTEIN FAMILY MEMBER"/>
    <property type="match status" value="1"/>
</dbReference>
<dbReference type="Pfam" id="PF07244">
    <property type="entry name" value="POTRA"/>
    <property type="match status" value="5"/>
</dbReference>
<evidence type="ECO:0000256" key="5">
    <source>
        <dbReference type="ARBA" id="ARBA00022737"/>
    </source>
</evidence>
<reference evidence="13" key="1">
    <citation type="journal article" date="2019" name="Int. J. Syst. Evol. Microbiol.">
        <title>The Global Catalogue of Microorganisms (GCM) 10K type strain sequencing project: providing services to taxonomists for standard genome sequencing and annotation.</title>
        <authorList>
            <consortium name="The Broad Institute Genomics Platform"/>
            <consortium name="The Broad Institute Genome Sequencing Center for Infectious Disease"/>
            <person name="Wu L."/>
            <person name="Ma J."/>
        </authorList>
    </citation>
    <scope>NUCLEOTIDE SEQUENCE [LARGE SCALE GENOMIC DNA]</scope>
    <source>
        <strain evidence="13">CCUG 60023</strain>
    </source>
</reference>
<evidence type="ECO:0000256" key="6">
    <source>
        <dbReference type="ARBA" id="ARBA00023136"/>
    </source>
</evidence>
<dbReference type="InterPro" id="IPR039910">
    <property type="entry name" value="D15-like"/>
</dbReference>
<comment type="subcellular location">
    <subcellularLocation>
        <location evidence="8">Cell outer membrane</location>
    </subcellularLocation>
    <subcellularLocation>
        <location evidence="1">Membrane</location>
    </subcellularLocation>
</comment>
<feature type="domain" description="POTRA" evidence="11">
    <location>
        <begin position="281"/>
        <end position="360"/>
    </location>
</feature>
<feature type="signal peptide" evidence="8">
    <location>
        <begin position="1"/>
        <end position="17"/>
    </location>
</feature>
<keyword evidence="6 8" id="KW-0472">Membrane</keyword>
<dbReference type="Gene3D" id="2.40.160.50">
    <property type="entry name" value="membrane protein fhac: a member of the omp85/tpsb transporter family"/>
    <property type="match status" value="1"/>
</dbReference>
<gene>
    <name evidence="8 12" type="primary">bamA</name>
    <name evidence="12" type="ORF">ACFQ14_13935</name>
</gene>
<dbReference type="Gene3D" id="3.10.20.310">
    <property type="entry name" value="membrane protein fhac"/>
    <property type="match status" value="5"/>
</dbReference>
<keyword evidence="13" id="KW-1185">Reference proteome</keyword>
<dbReference type="PROSITE" id="PS51779">
    <property type="entry name" value="POTRA"/>
    <property type="match status" value="5"/>
</dbReference>
<dbReference type="HAMAP" id="MF_01430">
    <property type="entry name" value="OM_assembly_BamA"/>
    <property type="match status" value="1"/>
</dbReference>
<evidence type="ECO:0000313" key="13">
    <source>
        <dbReference type="Proteomes" id="UP001597101"/>
    </source>
</evidence>
<keyword evidence="3 8" id="KW-0812">Transmembrane</keyword>
<dbReference type="InterPro" id="IPR010827">
    <property type="entry name" value="BamA/TamA_POTRA"/>
</dbReference>
<evidence type="ECO:0000256" key="4">
    <source>
        <dbReference type="ARBA" id="ARBA00022729"/>
    </source>
</evidence>
<evidence type="ECO:0000256" key="9">
    <source>
        <dbReference type="NCBIfam" id="TIGR03303"/>
    </source>
</evidence>
<dbReference type="PANTHER" id="PTHR12815:SF23">
    <property type="entry name" value="OUTER MEMBRANE PROTEIN ASSEMBLY FACTOR BAMA"/>
    <property type="match status" value="1"/>
</dbReference>
<evidence type="ECO:0000256" key="3">
    <source>
        <dbReference type="ARBA" id="ARBA00022692"/>
    </source>
</evidence>
<evidence type="ECO:0000256" key="2">
    <source>
        <dbReference type="ARBA" id="ARBA00022452"/>
    </source>
</evidence>
<dbReference type="InterPro" id="IPR023707">
    <property type="entry name" value="OM_assembly_BamA"/>
</dbReference>
<dbReference type="RefSeq" id="WP_377213365.1">
    <property type="nucleotide sequence ID" value="NZ_JBHTJV010000013.1"/>
</dbReference>
<proteinExistence type="inferred from homology"/>
<keyword evidence="4 8" id="KW-0732">Signal</keyword>
<dbReference type="PIRSF" id="PIRSF006076">
    <property type="entry name" value="OM_assembly_OMP85"/>
    <property type="match status" value="1"/>
</dbReference>
<keyword evidence="7 8" id="KW-0998">Cell outer membrane</keyword>
<feature type="domain" description="POTRA" evidence="11">
    <location>
        <begin position="363"/>
        <end position="436"/>
    </location>
</feature>
<feature type="domain" description="POTRA" evidence="11">
    <location>
        <begin position="42"/>
        <end position="109"/>
    </location>
</feature>
<feature type="chain" id="PRO_5044922066" description="Outer membrane protein assembly factor BamA" evidence="8">
    <location>
        <begin position="18"/>
        <end position="791"/>
    </location>
</feature>
<dbReference type="Pfam" id="PF01103">
    <property type="entry name" value="Omp85"/>
    <property type="match status" value="1"/>
</dbReference>
<evidence type="ECO:0000256" key="10">
    <source>
        <dbReference type="SAM" id="MobiDB-lite"/>
    </source>
</evidence>
<dbReference type="InterPro" id="IPR000184">
    <property type="entry name" value="Bac_surfAg_D15"/>
</dbReference>
<dbReference type="NCBIfam" id="TIGR03303">
    <property type="entry name" value="OM_YaeT"/>
    <property type="match status" value="1"/>
</dbReference>
<evidence type="ECO:0000256" key="1">
    <source>
        <dbReference type="ARBA" id="ARBA00004370"/>
    </source>
</evidence>
<comment type="similarity">
    <text evidence="8">Belongs to the BamA family.</text>
</comment>
<sequence length="791" mass="87640" precursor="true">MYSTAHIKMFFIRSAMAFVLAVAAFGTTTIVAATTAVQAQAAVVSSIQVRGNQRVDADTIRSYLTIEPGRSFSTFDTDESLRQLFATGLFSDVNITQSGRTLIVSVEENPTVNLVLFEGNDDVSDDRLKTIPQLQSLSIFNADQLESDRERVREAIRRSGRNSAEVTTRVDQLENNRVNIVFVINEGGRTKISRIDFVGNNAFGDRRLIEVISHNESNFLSWIRRDDIFDEDRLRADEERLRTFYYNRGYADFRVVSADAQLDQAENEYTITFTVEEGDRYSFGNITIDNGITAVTAEELQNELLIETGDVYSARNVEKTLLAMTTYIAETGYAFAEITPRGERNFDARTIDLTFFVDEGPRTYIERIEISGNTRTRGYVIRREFDISEGDAYNSVLVNKAKRRLEGLGFFESVRISTRPGSSPDRVVVVVQVVDKPTGELSFGGGFSTNDGAIGQVSISEKNFLGRGQFLKVSGGFGEETTKYTLSFTEPYFLGQRIAAGFDVTHETAESSDTVFFDNTITTARLRAGVELAEGLRFGAYYQFKREELSVPVNEDDDPADPDTLTNNIDLSPATQQSVDQSPYVTSSVGYAFDFNNLDNTRNPREGVKAKFEQEFAGIGGDAQYVRTEARITGYYLLSEDRDVVVLGSLGAGNVTSWGDDLRIIDTFFQGGETIRGFDSRGFGPRDTDTGESIGGTTYANATAEVQFPLPLLSRSYGVRAALFADAGILTDNAFGSSATIEDDAELRASVGASIIWDSPFGPLRGDFSHAIAKEDYDDTQFFRFGVSTRF</sequence>
<comment type="function">
    <text evidence="8">Part of the outer membrane protein assembly complex, which is involved in assembly and insertion of beta-barrel proteins into the outer membrane.</text>
</comment>
<dbReference type="Proteomes" id="UP001597101">
    <property type="component" value="Unassembled WGS sequence"/>
</dbReference>
<dbReference type="EMBL" id="JBHTJV010000013">
    <property type="protein sequence ID" value="MFD0917506.1"/>
    <property type="molecule type" value="Genomic_DNA"/>
</dbReference>
<comment type="caution">
    <text evidence="12">The sequence shown here is derived from an EMBL/GenBank/DDBJ whole genome shotgun (WGS) entry which is preliminary data.</text>
</comment>
<feature type="compositionally biased region" description="Polar residues" evidence="10">
    <location>
        <begin position="564"/>
        <end position="577"/>
    </location>
</feature>
<name>A0ABW3FG82_9HYPH</name>
<feature type="region of interest" description="Disordered" evidence="10">
    <location>
        <begin position="552"/>
        <end position="577"/>
    </location>
</feature>
<protein>
    <recommendedName>
        <fullName evidence="8 9">Outer membrane protein assembly factor BamA</fullName>
    </recommendedName>
</protein>
<dbReference type="InterPro" id="IPR034746">
    <property type="entry name" value="POTRA"/>
</dbReference>
<organism evidence="12 13">
    <name type="scientific">Pseudahrensia aquimaris</name>
    <dbReference type="NCBI Taxonomy" id="744461"/>
    <lineage>
        <taxon>Bacteria</taxon>
        <taxon>Pseudomonadati</taxon>
        <taxon>Pseudomonadota</taxon>
        <taxon>Alphaproteobacteria</taxon>
        <taxon>Hyphomicrobiales</taxon>
        <taxon>Ahrensiaceae</taxon>
        <taxon>Pseudahrensia</taxon>
    </lineage>
</organism>
<evidence type="ECO:0000256" key="8">
    <source>
        <dbReference type="HAMAP-Rule" id="MF_01430"/>
    </source>
</evidence>
<feature type="domain" description="POTRA" evidence="11">
    <location>
        <begin position="190"/>
        <end position="278"/>
    </location>
</feature>